<comment type="similarity">
    <text evidence="1 2">Belongs to the small heat shock protein (HSP20) family.</text>
</comment>
<gene>
    <name evidence="4" type="ORF">CCALI_00160</name>
</gene>
<keyword evidence="4" id="KW-0346">Stress response</keyword>
<dbReference type="STRING" id="454171.CP488_00997"/>
<dbReference type="EMBL" id="HF951689">
    <property type="protein sequence ID" value="CCW33998.1"/>
    <property type="molecule type" value="Genomic_DNA"/>
</dbReference>
<evidence type="ECO:0000256" key="2">
    <source>
        <dbReference type="RuleBase" id="RU003616"/>
    </source>
</evidence>
<dbReference type="PROSITE" id="PS01031">
    <property type="entry name" value="SHSP"/>
    <property type="match status" value="1"/>
</dbReference>
<accession>S0EWD4</accession>
<sequence length="146" mass="16951">MTRYRFGFHPNELIFIRVDAEFPFGPDSVLQARPLRPAIDMYEMEDALIVKVELPGVQVEHIDITLSEETHQLLVRGERKESVADIEGRRRCHHLEIYYGAFERLIALPPELRFDAENLSAHYRDGFLIVRLPLLPAARRIQVESS</sequence>
<name>S0EWD4_CHTCT</name>
<protein>
    <submittedName>
        <fullName evidence="4">Molecular chaperone (Small heat shock protein)</fullName>
    </submittedName>
</protein>
<dbReference type="CDD" id="cd06464">
    <property type="entry name" value="ACD_sHsps-like"/>
    <property type="match status" value="1"/>
</dbReference>
<organism evidence="4 5">
    <name type="scientific">Chthonomonas calidirosea (strain DSM 23976 / ICMP 18418 / T49)</name>
    <dbReference type="NCBI Taxonomy" id="1303518"/>
    <lineage>
        <taxon>Bacteria</taxon>
        <taxon>Bacillati</taxon>
        <taxon>Armatimonadota</taxon>
        <taxon>Chthonomonadia</taxon>
        <taxon>Chthonomonadales</taxon>
        <taxon>Chthonomonadaceae</taxon>
        <taxon>Chthonomonas</taxon>
    </lineage>
</organism>
<dbReference type="PATRIC" id="fig|1303518.3.peg.162"/>
<evidence type="ECO:0000259" key="3">
    <source>
        <dbReference type="PROSITE" id="PS01031"/>
    </source>
</evidence>
<proteinExistence type="inferred from homology"/>
<dbReference type="InterPro" id="IPR008978">
    <property type="entry name" value="HSP20-like_chaperone"/>
</dbReference>
<feature type="domain" description="SHSP" evidence="3">
    <location>
        <begin position="30"/>
        <end position="146"/>
    </location>
</feature>
<dbReference type="Gene3D" id="2.60.40.790">
    <property type="match status" value="1"/>
</dbReference>
<keyword evidence="5" id="KW-1185">Reference proteome</keyword>
<dbReference type="HOGENOM" id="CLU_046737_9_0_0"/>
<dbReference type="InterPro" id="IPR002068">
    <property type="entry name" value="A-crystallin/Hsp20_dom"/>
</dbReference>
<dbReference type="InterPro" id="IPR031107">
    <property type="entry name" value="Small_HSP"/>
</dbReference>
<dbReference type="PANTHER" id="PTHR11527">
    <property type="entry name" value="HEAT-SHOCK PROTEIN 20 FAMILY MEMBER"/>
    <property type="match status" value="1"/>
</dbReference>
<dbReference type="Pfam" id="PF00011">
    <property type="entry name" value="HSP20"/>
    <property type="match status" value="1"/>
</dbReference>
<reference evidence="5" key="1">
    <citation type="submission" date="2013-03" db="EMBL/GenBank/DDBJ databases">
        <title>Genome sequence of Chthonomonas calidirosea, the first sequenced genome from the Armatimonadetes phylum (formally candidate division OP10).</title>
        <authorList>
            <person name="Lee K.C.Y."/>
            <person name="Morgan X.C."/>
            <person name="Dunfield P.F."/>
            <person name="Tamas I."/>
            <person name="Houghton K.M."/>
            <person name="Vyssotski M."/>
            <person name="Ryan J.L.J."/>
            <person name="Lagutin K."/>
            <person name="McDonald I.R."/>
            <person name="Stott M.B."/>
        </authorList>
    </citation>
    <scope>NUCLEOTIDE SEQUENCE [LARGE SCALE GENOMIC DNA]</scope>
    <source>
        <strain evidence="5">DSM 23976 / ICMP 18418 / T49</strain>
    </source>
</reference>
<dbReference type="KEGG" id="ccz:CCALI_00160"/>
<dbReference type="AlphaFoldDB" id="S0EWD4"/>
<dbReference type="Proteomes" id="UP000014227">
    <property type="component" value="Chromosome I"/>
</dbReference>
<evidence type="ECO:0000256" key="1">
    <source>
        <dbReference type="PROSITE-ProRule" id="PRU00285"/>
    </source>
</evidence>
<dbReference type="InParanoid" id="S0EWD4"/>
<evidence type="ECO:0000313" key="4">
    <source>
        <dbReference type="EMBL" id="CCW33998.1"/>
    </source>
</evidence>
<dbReference type="RefSeq" id="WP_016481562.1">
    <property type="nucleotide sequence ID" value="NC_021487.1"/>
</dbReference>
<dbReference type="SUPFAM" id="SSF49764">
    <property type="entry name" value="HSP20-like chaperones"/>
    <property type="match status" value="1"/>
</dbReference>
<evidence type="ECO:0000313" key="5">
    <source>
        <dbReference type="Proteomes" id="UP000014227"/>
    </source>
</evidence>
<dbReference type="eggNOG" id="COG0071">
    <property type="taxonomic scope" value="Bacteria"/>
</dbReference>